<name>A0AAW1YSX8_RUBAR</name>
<proteinExistence type="predicted"/>
<gene>
    <name evidence="1" type="ORF">M0R45_006958</name>
</gene>
<reference evidence="1 2" key="1">
    <citation type="journal article" date="2023" name="G3 (Bethesda)">
        <title>A chromosome-length genome assembly and annotation of blackberry (Rubus argutus, cv. 'Hillquist').</title>
        <authorList>
            <person name="Bruna T."/>
            <person name="Aryal R."/>
            <person name="Dudchenko O."/>
            <person name="Sargent D.J."/>
            <person name="Mead D."/>
            <person name="Buti M."/>
            <person name="Cavallini A."/>
            <person name="Hytonen T."/>
            <person name="Andres J."/>
            <person name="Pham M."/>
            <person name="Weisz D."/>
            <person name="Mascagni F."/>
            <person name="Usai G."/>
            <person name="Natali L."/>
            <person name="Bassil N."/>
            <person name="Fernandez G.E."/>
            <person name="Lomsadze A."/>
            <person name="Armour M."/>
            <person name="Olukolu B."/>
            <person name="Poorten T."/>
            <person name="Britton C."/>
            <person name="Davik J."/>
            <person name="Ashrafi H."/>
            <person name="Aiden E.L."/>
            <person name="Borodovsky M."/>
            <person name="Worthington M."/>
        </authorList>
    </citation>
    <scope>NUCLEOTIDE SEQUENCE [LARGE SCALE GENOMIC DNA]</scope>
    <source>
        <strain evidence="1">PI 553951</strain>
    </source>
</reference>
<accession>A0AAW1YSX8</accession>
<dbReference type="AlphaFoldDB" id="A0AAW1YSX8"/>
<protein>
    <submittedName>
        <fullName evidence="1">Uncharacterized protein</fullName>
    </submittedName>
</protein>
<keyword evidence="2" id="KW-1185">Reference proteome</keyword>
<comment type="caution">
    <text evidence="1">The sequence shown here is derived from an EMBL/GenBank/DDBJ whole genome shotgun (WGS) entry which is preliminary data.</text>
</comment>
<dbReference type="EMBL" id="JBEDUW010000001">
    <property type="protein sequence ID" value="KAK9951520.1"/>
    <property type="molecule type" value="Genomic_DNA"/>
</dbReference>
<dbReference type="Proteomes" id="UP001457282">
    <property type="component" value="Unassembled WGS sequence"/>
</dbReference>
<evidence type="ECO:0000313" key="1">
    <source>
        <dbReference type="EMBL" id="KAK9951520.1"/>
    </source>
</evidence>
<sequence>MILRSWVAGVGQIEDRKITLSAFREPNFRRVSGRNKLGYAHLPTPLLLVRAVSKTTTGAWLIAAALAAPTQILGSLVTKLGMADESQEFELLPKESPEG</sequence>
<organism evidence="1 2">
    <name type="scientific">Rubus argutus</name>
    <name type="common">Southern blackberry</name>
    <dbReference type="NCBI Taxonomy" id="59490"/>
    <lineage>
        <taxon>Eukaryota</taxon>
        <taxon>Viridiplantae</taxon>
        <taxon>Streptophyta</taxon>
        <taxon>Embryophyta</taxon>
        <taxon>Tracheophyta</taxon>
        <taxon>Spermatophyta</taxon>
        <taxon>Magnoliopsida</taxon>
        <taxon>eudicotyledons</taxon>
        <taxon>Gunneridae</taxon>
        <taxon>Pentapetalae</taxon>
        <taxon>rosids</taxon>
        <taxon>fabids</taxon>
        <taxon>Rosales</taxon>
        <taxon>Rosaceae</taxon>
        <taxon>Rosoideae</taxon>
        <taxon>Rosoideae incertae sedis</taxon>
        <taxon>Rubus</taxon>
    </lineage>
</organism>
<evidence type="ECO:0000313" key="2">
    <source>
        <dbReference type="Proteomes" id="UP001457282"/>
    </source>
</evidence>